<dbReference type="Proteomes" id="UP000658225">
    <property type="component" value="Unassembled WGS sequence"/>
</dbReference>
<gene>
    <name evidence="1" type="ORF">H4683_004267</name>
</gene>
<keyword evidence="2" id="KW-1185">Reference proteome</keyword>
<accession>A0A927MLW2</accession>
<sequence length="152" mass="17933">MNHEFYLIANTTDVKDFWMYRENNNNVIDSIEIHDDLIQYIYDSLEWIHSKNPGLRGTTNGQGINYHGVTLFDKQSSVDLLNIFSSWRDLIKNAPATFELTGKFFYDEEGKIGREHEKLVFNRDEVIKLFEKMILMSRQLDEGNLYLYHCGI</sequence>
<evidence type="ECO:0008006" key="3">
    <source>
        <dbReference type="Google" id="ProtNLM"/>
    </source>
</evidence>
<organism evidence="1 2">
    <name type="scientific">Sporosarcina limicola</name>
    <dbReference type="NCBI Taxonomy" id="34101"/>
    <lineage>
        <taxon>Bacteria</taxon>
        <taxon>Bacillati</taxon>
        <taxon>Bacillota</taxon>
        <taxon>Bacilli</taxon>
        <taxon>Bacillales</taxon>
        <taxon>Caryophanaceae</taxon>
        <taxon>Sporosarcina</taxon>
    </lineage>
</organism>
<comment type="caution">
    <text evidence="1">The sequence shown here is derived from an EMBL/GenBank/DDBJ whole genome shotgun (WGS) entry which is preliminary data.</text>
</comment>
<proteinExistence type="predicted"/>
<protein>
    <recommendedName>
        <fullName evidence="3">Coproporphyrinogen III oxidase</fullName>
    </recommendedName>
</protein>
<dbReference type="AlphaFoldDB" id="A0A927MLW2"/>
<dbReference type="EMBL" id="JADBEL010000053">
    <property type="protein sequence ID" value="MBE1557135.1"/>
    <property type="molecule type" value="Genomic_DNA"/>
</dbReference>
<name>A0A927MLW2_9BACL</name>
<evidence type="ECO:0000313" key="1">
    <source>
        <dbReference type="EMBL" id="MBE1557135.1"/>
    </source>
</evidence>
<reference evidence="1" key="1">
    <citation type="submission" date="2020-10" db="EMBL/GenBank/DDBJ databases">
        <title>Genomic Encyclopedia of Type Strains, Phase IV (KMG-IV): sequencing the most valuable type-strain genomes for metagenomic binning, comparative biology and taxonomic classification.</title>
        <authorList>
            <person name="Goeker M."/>
        </authorList>
    </citation>
    <scope>NUCLEOTIDE SEQUENCE</scope>
    <source>
        <strain evidence="1">DSM 13886</strain>
    </source>
</reference>
<evidence type="ECO:0000313" key="2">
    <source>
        <dbReference type="Proteomes" id="UP000658225"/>
    </source>
</evidence>
<dbReference type="RefSeq" id="WP_192600719.1">
    <property type="nucleotide sequence ID" value="NZ_JADBEL010000053.1"/>
</dbReference>